<dbReference type="NCBIfam" id="NF033908">
    <property type="entry name" value="AcfA_fam_omp"/>
    <property type="match status" value="1"/>
</dbReference>
<dbReference type="RefSeq" id="WP_075648375.1">
    <property type="nucleotide sequence ID" value="NZ_AP019658.1"/>
</dbReference>
<dbReference type="Proteomes" id="UP000186206">
    <property type="component" value="Unassembled WGS sequence"/>
</dbReference>
<organism evidence="5 7">
    <name type="scientific">Vibrio ponticus</name>
    <dbReference type="NCBI Taxonomy" id="265668"/>
    <lineage>
        <taxon>Bacteria</taxon>
        <taxon>Pseudomonadati</taxon>
        <taxon>Pseudomonadota</taxon>
        <taxon>Gammaproteobacteria</taxon>
        <taxon>Vibrionales</taxon>
        <taxon>Vibrionaceae</taxon>
        <taxon>Vibrio</taxon>
    </lineage>
</organism>
<gene>
    <name evidence="4" type="ORF">BIY21_08515</name>
    <name evidence="5" type="ORF">EGH82_20700</name>
</gene>
<comment type="caution">
    <text evidence="5">The sequence shown here is derived from an EMBL/GenBank/DDBJ whole genome shotgun (WGS) entry which is preliminary data.</text>
</comment>
<evidence type="ECO:0000313" key="5">
    <source>
        <dbReference type="EMBL" id="ROV57964.1"/>
    </source>
</evidence>
<keyword evidence="1 2" id="KW-0732">Signal</keyword>
<evidence type="ECO:0000256" key="1">
    <source>
        <dbReference type="ARBA" id="ARBA00022729"/>
    </source>
</evidence>
<evidence type="ECO:0000313" key="6">
    <source>
        <dbReference type="Proteomes" id="UP000186206"/>
    </source>
</evidence>
<dbReference type="SUPFAM" id="SSF56925">
    <property type="entry name" value="OMPA-like"/>
    <property type="match status" value="1"/>
</dbReference>
<dbReference type="EMBL" id="RKIK01000102">
    <property type="protein sequence ID" value="ROV57964.1"/>
    <property type="molecule type" value="Genomic_DNA"/>
</dbReference>
<evidence type="ECO:0000313" key="4">
    <source>
        <dbReference type="EMBL" id="OLQ94630.1"/>
    </source>
</evidence>
<dbReference type="OrthoDB" id="5877827at2"/>
<evidence type="ECO:0000259" key="3">
    <source>
        <dbReference type="Pfam" id="PF13505"/>
    </source>
</evidence>
<dbReference type="Gene3D" id="2.40.160.20">
    <property type="match status" value="1"/>
</dbReference>
<proteinExistence type="predicted"/>
<keyword evidence="6" id="KW-1185">Reference proteome</keyword>
<dbReference type="Pfam" id="PF13505">
    <property type="entry name" value="OMP_b-brl"/>
    <property type="match status" value="1"/>
</dbReference>
<reference evidence="5 7" key="2">
    <citation type="submission" date="2018-11" db="EMBL/GenBank/DDBJ databases">
        <title>Vibrio ponticus strain CAIM 1751 pathogenic for the snapper Lutjanus guttatus.</title>
        <authorList>
            <person name="Soto-Rodriguez S."/>
            <person name="Lozano-Olvera R."/>
            <person name="Gomez-Gil B."/>
        </authorList>
    </citation>
    <scope>NUCLEOTIDE SEQUENCE [LARGE SCALE GENOMIC DNA]</scope>
    <source>
        <strain evidence="5 7">CAIM 1751</strain>
    </source>
</reference>
<feature type="signal peptide" evidence="2">
    <location>
        <begin position="1"/>
        <end position="18"/>
    </location>
</feature>
<feature type="chain" id="PRO_5018658567" evidence="2">
    <location>
        <begin position="19"/>
        <end position="185"/>
    </location>
</feature>
<evidence type="ECO:0000256" key="2">
    <source>
        <dbReference type="SAM" id="SignalP"/>
    </source>
</evidence>
<protein>
    <submittedName>
        <fullName evidence="5">Porin family protein</fullName>
    </submittedName>
</protein>
<feature type="domain" description="Outer membrane protein beta-barrel" evidence="3">
    <location>
        <begin position="9"/>
        <end position="179"/>
    </location>
</feature>
<dbReference type="EMBL" id="MJMI01000073">
    <property type="protein sequence ID" value="OLQ94630.1"/>
    <property type="molecule type" value="Genomic_DNA"/>
</dbReference>
<dbReference type="Proteomes" id="UP000278792">
    <property type="component" value="Unassembled WGS sequence"/>
</dbReference>
<dbReference type="AlphaFoldDB" id="A0A3N3DTY2"/>
<dbReference type="InterPro" id="IPR011250">
    <property type="entry name" value="OMP/PagP_B-barrel"/>
</dbReference>
<sequence length="185" mass="20604">MKKICLFPLLALSLPAFASPYVGLEMGRAVPHHDIKVVDTTKNISISPDSDDIFLGLHAGYVLDKSWAVEFGYQKNQYTGTHNTHYQTTLESTQFALAPVYKMSLTNDREWDLKVKVGATYTQYDFTGKNTVVSGSKSSNELGLIGSIGVEYELMPELGVGVNYKYQSDSFSSASYWTVSTSYYF</sequence>
<dbReference type="InterPro" id="IPR027385">
    <property type="entry name" value="Beta-barrel_OMP"/>
</dbReference>
<name>A0A3N3DTY2_9VIBR</name>
<reference evidence="4 6" key="1">
    <citation type="submission" date="2016-09" db="EMBL/GenBank/DDBJ databases">
        <title>Genomic Taxonomy of the Vibrionaceae.</title>
        <authorList>
            <person name="Gonzalez-Castillo A."/>
            <person name="Gomez-Gil B."/>
            <person name="Enciso-Ibarra K."/>
        </authorList>
    </citation>
    <scope>NUCLEOTIDE SEQUENCE [LARGE SCALE GENOMIC DNA]</scope>
    <source>
        <strain evidence="4 6">CAIM 1731</strain>
    </source>
</reference>
<evidence type="ECO:0000313" key="7">
    <source>
        <dbReference type="Proteomes" id="UP000278792"/>
    </source>
</evidence>
<accession>A0A3N3DTY2</accession>